<dbReference type="EMBL" id="LBTJ01000026">
    <property type="protein sequence ID" value="KKQ37742.1"/>
    <property type="molecule type" value="Genomic_DNA"/>
</dbReference>
<comment type="caution">
    <text evidence="2">The sequence shown here is derived from an EMBL/GenBank/DDBJ whole genome shotgun (WGS) entry which is preliminary data.</text>
</comment>
<evidence type="ECO:0000256" key="1">
    <source>
        <dbReference type="SAM" id="Phobius"/>
    </source>
</evidence>
<evidence type="ECO:0000313" key="2">
    <source>
        <dbReference type="EMBL" id="KKQ37742.1"/>
    </source>
</evidence>
<proteinExistence type="predicted"/>
<reference evidence="2 3" key="1">
    <citation type="journal article" date="2015" name="Nature">
        <title>rRNA introns, odd ribosomes, and small enigmatic genomes across a large radiation of phyla.</title>
        <authorList>
            <person name="Brown C.T."/>
            <person name="Hug L.A."/>
            <person name="Thomas B.C."/>
            <person name="Sharon I."/>
            <person name="Castelle C.J."/>
            <person name="Singh A."/>
            <person name="Wilkins M.J."/>
            <person name="Williams K.H."/>
            <person name="Banfield J.F."/>
        </authorList>
    </citation>
    <scope>NUCLEOTIDE SEQUENCE [LARGE SCALE GENOMIC DNA]</scope>
</reference>
<feature type="transmembrane region" description="Helical" evidence="1">
    <location>
        <begin position="12"/>
        <end position="34"/>
    </location>
</feature>
<accession>A0A0G0H6I0</accession>
<keyword evidence="1" id="KW-0472">Membrane</keyword>
<evidence type="ECO:0000313" key="3">
    <source>
        <dbReference type="Proteomes" id="UP000034471"/>
    </source>
</evidence>
<keyword evidence="1" id="KW-0812">Transmembrane</keyword>
<dbReference type="STRING" id="1618481.US54_C0026G0001"/>
<sequence length="46" mass="5045">MVKKEYKPHDSVIIQAGILFVIVSAIAITAYVFANFFPINQVGAGY</sequence>
<organism evidence="2 3">
    <name type="scientific">Candidatus Roizmanbacteria bacterium GW2011_GWA2_37_7</name>
    <dbReference type="NCBI Taxonomy" id="1618481"/>
    <lineage>
        <taxon>Bacteria</taxon>
        <taxon>Candidatus Roizmaniibacteriota</taxon>
    </lineage>
</organism>
<protein>
    <submittedName>
        <fullName evidence="2">Uncharacterized protein</fullName>
    </submittedName>
</protein>
<gene>
    <name evidence="2" type="ORF">US54_C0026G0001</name>
</gene>
<dbReference type="AlphaFoldDB" id="A0A0G0H6I0"/>
<name>A0A0G0H6I0_9BACT</name>
<keyword evidence="1" id="KW-1133">Transmembrane helix</keyword>
<dbReference type="Proteomes" id="UP000034471">
    <property type="component" value="Unassembled WGS sequence"/>
</dbReference>